<dbReference type="Proteomes" id="UP000010472">
    <property type="component" value="Chromosome"/>
</dbReference>
<dbReference type="RefSeq" id="WP_015205046.1">
    <property type="nucleotide sequence ID" value="NC_019753.1"/>
</dbReference>
<dbReference type="AlphaFoldDB" id="K9W656"/>
<dbReference type="HOGENOM" id="CLU_116691_0_0_3"/>
<dbReference type="EMBL" id="CP003620">
    <property type="protein sequence ID" value="AFZ14950.1"/>
    <property type="molecule type" value="Genomic_DNA"/>
</dbReference>
<name>K9W656_9CYAN</name>
<gene>
    <name evidence="1" type="ORF">Cri9333_4156</name>
</gene>
<sequence>MPVSIASYARISSNTRLVWLLVLLTMLLQGCQSSRNSSATWKIYRNPRYQFEFPYPSNWIATPMPDNRDGQAFRDPQQPEIEIRGWAEHRLSNMILNNRTSTVKKTAQPLQLNFTTQQGVTGQLQVKVGSDLNIMELSLNQGLMLYHWRAQAPSKQFADYYRFFYYIASNYRLPPVSK</sequence>
<keyword evidence="2" id="KW-1185">Reference proteome</keyword>
<dbReference type="PATRIC" id="fig|1173022.3.peg.4491"/>
<evidence type="ECO:0000313" key="1">
    <source>
        <dbReference type="EMBL" id="AFZ14950.1"/>
    </source>
</evidence>
<evidence type="ECO:0000313" key="2">
    <source>
        <dbReference type="Proteomes" id="UP000010472"/>
    </source>
</evidence>
<dbReference type="eggNOG" id="ENOG5032U68">
    <property type="taxonomic scope" value="Bacteria"/>
</dbReference>
<proteinExistence type="predicted"/>
<accession>K9W656</accession>
<dbReference type="KEGG" id="cep:Cri9333_4156"/>
<organism evidence="1 2">
    <name type="scientific">Crinalium epipsammum PCC 9333</name>
    <dbReference type="NCBI Taxonomy" id="1173022"/>
    <lineage>
        <taxon>Bacteria</taxon>
        <taxon>Bacillati</taxon>
        <taxon>Cyanobacteriota</taxon>
        <taxon>Cyanophyceae</taxon>
        <taxon>Gomontiellales</taxon>
        <taxon>Gomontiellaceae</taxon>
        <taxon>Crinalium</taxon>
    </lineage>
</organism>
<protein>
    <submittedName>
        <fullName evidence="1">Uncharacterized protein</fullName>
    </submittedName>
</protein>
<reference evidence="1 2" key="1">
    <citation type="submission" date="2012-06" db="EMBL/GenBank/DDBJ databases">
        <title>Finished chromosome of genome of Crinalium epipsammum PCC 9333.</title>
        <authorList>
            <consortium name="US DOE Joint Genome Institute"/>
            <person name="Gugger M."/>
            <person name="Coursin T."/>
            <person name="Rippka R."/>
            <person name="Tandeau De Marsac N."/>
            <person name="Huntemann M."/>
            <person name="Wei C.-L."/>
            <person name="Han J."/>
            <person name="Detter J.C."/>
            <person name="Han C."/>
            <person name="Tapia R."/>
            <person name="Davenport K."/>
            <person name="Daligault H."/>
            <person name="Erkkila T."/>
            <person name="Gu W."/>
            <person name="Munk A.C.C."/>
            <person name="Teshima H."/>
            <person name="Xu Y."/>
            <person name="Chain P."/>
            <person name="Chen A."/>
            <person name="Krypides N."/>
            <person name="Mavromatis K."/>
            <person name="Markowitz V."/>
            <person name="Szeto E."/>
            <person name="Ivanova N."/>
            <person name="Mikhailova N."/>
            <person name="Ovchinnikova G."/>
            <person name="Pagani I."/>
            <person name="Pati A."/>
            <person name="Goodwin L."/>
            <person name="Peters L."/>
            <person name="Pitluck S."/>
            <person name="Woyke T."/>
            <person name="Kerfeld C."/>
        </authorList>
    </citation>
    <scope>NUCLEOTIDE SEQUENCE [LARGE SCALE GENOMIC DNA]</scope>
    <source>
        <strain evidence="1 2">PCC 9333</strain>
    </source>
</reference>